<proteinExistence type="predicted"/>
<dbReference type="Pfam" id="PF14289">
    <property type="entry name" value="DUF4369"/>
    <property type="match status" value="1"/>
</dbReference>
<dbReference type="PROSITE" id="PS51352">
    <property type="entry name" value="THIOREDOXIN_2"/>
    <property type="match status" value="1"/>
</dbReference>
<sequence>MKNALLLFIAICINTVASAQQYTINAQITGFKNGTKFYLTDTELDTDIDSAIITNNVLNFKGTLRQTPQSLWVKTTIAQDFYYFTLLMGNEKINVSGDIKDFPFDLKITGSKTQEMHNKMIDLTKAGYKQRNKLLAEYFALTGDSAKIKAKAIWKVIGKIDSVDRMTRMNFVRQNLNSFEALDALFYLKNDFPRDTIHKFYNALHSDFKNTLYAKRIDTYLRVGEILDKGDSFYNFYAFDKDGKKHALSELSGKYILLDFSVTFCGPCIESIPELTEISQKLNNNLSVVSFSCDAGKATWLKGLSRDRPQWLSLWDGKGFYGETIIKYGVTGYPTFVLINPAGKIVSKWSGYEKGTLYKHVLEQISAKSD</sequence>
<organism evidence="7 8">
    <name type="scientific">Pedobacter kyungheensis</name>
    <dbReference type="NCBI Taxonomy" id="1069985"/>
    <lineage>
        <taxon>Bacteria</taxon>
        <taxon>Pseudomonadati</taxon>
        <taxon>Bacteroidota</taxon>
        <taxon>Sphingobacteriia</taxon>
        <taxon>Sphingobacteriales</taxon>
        <taxon>Sphingobacteriaceae</taxon>
        <taxon>Pedobacter</taxon>
    </lineage>
</organism>
<keyword evidence="3" id="KW-1015">Disulfide bond</keyword>
<dbReference type="Proteomes" id="UP000031246">
    <property type="component" value="Unassembled WGS sequence"/>
</dbReference>
<dbReference type="Pfam" id="PF13905">
    <property type="entry name" value="Thioredoxin_8"/>
    <property type="match status" value="1"/>
</dbReference>
<evidence type="ECO:0000313" key="8">
    <source>
        <dbReference type="Proteomes" id="UP000031246"/>
    </source>
</evidence>
<evidence type="ECO:0000259" key="6">
    <source>
        <dbReference type="PROSITE" id="PS51352"/>
    </source>
</evidence>
<feature type="chain" id="PRO_5002150091" description="Thioredoxin domain-containing protein" evidence="5">
    <location>
        <begin position="20"/>
        <end position="370"/>
    </location>
</feature>
<evidence type="ECO:0000313" key="7">
    <source>
        <dbReference type="EMBL" id="KIA94612.1"/>
    </source>
</evidence>
<dbReference type="InterPro" id="IPR012336">
    <property type="entry name" value="Thioredoxin-like_fold"/>
</dbReference>
<name>A0A0C1FNX3_9SPHI</name>
<dbReference type="InterPro" id="IPR013766">
    <property type="entry name" value="Thioredoxin_domain"/>
</dbReference>
<dbReference type="InterPro" id="IPR036249">
    <property type="entry name" value="Thioredoxin-like_sf"/>
</dbReference>
<dbReference type="PANTHER" id="PTHR42852">
    <property type="entry name" value="THIOL:DISULFIDE INTERCHANGE PROTEIN DSBE"/>
    <property type="match status" value="1"/>
</dbReference>
<dbReference type="RefSeq" id="WP_039474863.1">
    <property type="nucleotide sequence ID" value="NZ_JSYN01000009.1"/>
</dbReference>
<keyword evidence="4" id="KW-0676">Redox-active center</keyword>
<dbReference type="CDD" id="cd02966">
    <property type="entry name" value="TlpA_like_family"/>
    <property type="match status" value="1"/>
</dbReference>
<dbReference type="Gene3D" id="3.40.30.10">
    <property type="entry name" value="Glutaredoxin"/>
    <property type="match status" value="1"/>
</dbReference>
<keyword evidence="2" id="KW-0201">Cytochrome c-type biogenesis</keyword>
<dbReference type="AlphaFoldDB" id="A0A0C1FNX3"/>
<dbReference type="InterPro" id="IPR025380">
    <property type="entry name" value="DUF4369"/>
</dbReference>
<evidence type="ECO:0000256" key="2">
    <source>
        <dbReference type="ARBA" id="ARBA00022748"/>
    </source>
</evidence>
<dbReference type="GO" id="GO:0017004">
    <property type="term" value="P:cytochrome complex assembly"/>
    <property type="evidence" value="ECO:0007669"/>
    <property type="project" value="UniProtKB-KW"/>
</dbReference>
<gene>
    <name evidence="7" type="ORF">OC25_09475</name>
</gene>
<dbReference type="EMBL" id="JSYN01000009">
    <property type="protein sequence ID" value="KIA94612.1"/>
    <property type="molecule type" value="Genomic_DNA"/>
</dbReference>
<feature type="domain" description="Thioredoxin" evidence="6">
    <location>
        <begin position="227"/>
        <end position="370"/>
    </location>
</feature>
<dbReference type="OrthoDB" id="979391at2"/>
<reference evidence="7 8" key="1">
    <citation type="submission" date="2014-10" db="EMBL/GenBank/DDBJ databases">
        <title>Pedobacter Kyungheensis.</title>
        <authorList>
            <person name="Anderson B.M."/>
            <person name="Newman J.D."/>
        </authorList>
    </citation>
    <scope>NUCLEOTIDE SEQUENCE [LARGE SCALE GENOMIC DNA]</scope>
    <source>
        <strain evidence="7 8">KACC 16221</strain>
    </source>
</reference>
<accession>A0A0C1FNX3</accession>
<evidence type="ECO:0000256" key="3">
    <source>
        <dbReference type="ARBA" id="ARBA00023157"/>
    </source>
</evidence>
<dbReference type="GO" id="GO:0030313">
    <property type="term" value="C:cell envelope"/>
    <property type="evidence" value="ECO:0007669"/>
    <property type="project" value="UniProtKB-SubCell"/>
</dbReference>
<dbReference type="SUPFAM" id="SSF52833">
    <property type="entry name" value="Thioredoxin-like"/>
    <property type="match status" value="1"/>
</dbReference>
<evidence type="ECO:0000256" key="5">
    <source>
        <dbReference type="SAM" id="SignalP"/>
    </source>
</evidence>
<keyword evidence="5" id="KW-0732">Signal</keyword>
<dbReference type="PANTHER" id="PTHR42852:SF6">
    <property type="entry name" value="THIOL:DISULFIDE INTERCHANGE PROTEIN DSBE"/>
    <property type="match status" value="1"/>
</dbReference>
<dbReference type="InterPro" id="IPR050553">
    <property type="entry name" value="Thioredoxin_ResA/DsbE_sf"/>
</dbReference>
<comment type="subcellular location">
    <subcellularLocation>
        <location evidence="1">Cell envelope</location>
    </subcellularLocation>
</comment>
<comment type="caution">
    <text evidence="7">The sequence shown here is derived from an EMBL/GenBank/DDBJ whole genome shotgun (WGS) entry which is preliminary data.</text>
</comment>
<evidence type="ECO:0000256" key="4">
    <source>
        <dbReference type="ARBA" id="ARBA00023284"/>
    </source>
</evidence>
<protein>
    <recommendedName>
        <fullName evidence="6">Thioredoxin domain-containing protein</fullName>
    </recommendedName>
</protein>
<evidence type="ECO:0000256" key="1">
    <source>
        <dbReference type="ARBA" id="ARBA00004196"/>
    </source>
</evidence>
<keyword evidence="8" id="KW-1185">Reference proteome</keyword>
<feature type="signal peptide" evidence="5">
    <location>
        <begin position="1"/>
        <end position="19"/>
    </location>
</feature>